<dbReference type="RefSeq" id="WP_067386763.1">
    <property type="nucleotide sequence ID" value="NZ_CP015839.1"/>
</dbReference>
<dbReference type="Gene3D" id="1.10.10.10">
    <property type="entry name" value="Winged helix-like DNA-binding domain superfamily/Winged helix DNA-binding domain"/>
    <property type="match status" value="1"/>
</dbReference>
<keyword evidence="2" id="KW-0238">DNA-binding</keyword>
<dbReference type="InterPro" id="IPR019888">
    <property type="entry name" value="Tscrpt_reg_AsnC-like"/>
</dbReference>
<proteinExistence type="predicted"/>
<dbReference type="InterPro" id="IPR019887">
    <property type="entry name" value="Tscrpt_reg_AsnC/Lrp_C"/>
</dbReference>
<dbReference type="PRINTS" id="PR00033">
    <property type="entry name" value="HTHASNC"/>
</dbReference>
<name>A0A1A9F3T0_9GAMM</name>
<dbReference type="PROSITE" id="PS50956">
    <property type="entry name" value="HTH_ASNC_2"/>
    <property type="match status" value="1"/>
</dbReference>
<dbReference type="EMBL" id="CP015839">
    <property type="protein sequence ID" value="ANG64984.1"/>
    <property type="molecule type" value="Genomic_DNA"/>
</dbReference>
<dbReference type="KEGG" id="mars:A8C75_22550"/>
<evidence type="ECO:0000259" key="4">
    <source>
        <dbReference type="PROSITE" id="PS50956"/>
    </source>
</evidence>
<evidence type="ECO:0000256" key="1">
    <source>
        <dbReference type="ARBA" id="ARBA00023015"/>
    </source>
</evidence>
<evidence type="ECO:0000313" key="6">
    <source>
        <dbReference type="Proteomes" id="UP000078070"/>
    </source>
</evidence>
<dbReference type="InterPro" id="IPR036388">
    <property type="entry name" value="WH-like_DNA-bd_sf"/>
</dbReference>
<keyword evidence="3" id="KW-0804">Transcription</keyword>
<dbReference type="Proteomes" id="UP000078070">
    <property type="component" value="Chromosome"/>
</dbReference>
<reference evidence="5 6" key="2">
    <citation type="journal article" date="2018" name="Int. J. Syst. Evol. Microbiol.">
        <title>Marinobacterium aestuarii sp. nov., a benzene-degrading marine bacterium isolated from estuary sediment.</title>
        <authorList>
            <person name="Bae S.S."/>
            <person name="Jung J."/>
            <person name="Chung D."/>
            <person name="Baek K."/>
        </authorList>
    </citation>
    <scope>NUCLEOTIDE SEQUENCE [LARGE SCALE GENOMIC DNA]</scope>
    <source>
        <strain evidence="5 6">ST58-10</strain>
    </source>
</reference>
<evidence type="ECO:0000256" key="2">
    <source>
        <dbReference type="ARBA" id="ARBA00023125"/>
    </source>
</evidence>
<dbReference type="InterPro" id="IPR000485">
    <property type="entry name" value="AsnC-type_HTH_dom"/>
</dbReference>
<dbReference type="STRING" id="1821621.A8C75_22550"/>
<dbReference type="AlphaFoldDB" id="A0A1A9F3T0"/>
<evidence type="ECO:0000256" key="3">
    <source>
        <dbReference type="ARBA" id="ARBA00023163"/>
    </source>
</evidence>
<dbReference type="GO" id="GO:0005829">
    <property type="term" value="C:cytosol"/>
    <property type="evidence" value="ECO:0007669"/>
    <property type="project" value="TreeGrafter"/>
</dbReference>
<evidence type="ECO:0000313" key="5">
    <source>
        <dbReference type="EMBL" id="ANG64984.1"/>
    </source>
</evidence>
<dbReference type="InterPro" id="IPR011008">
    <property type="entry name" value="Dimeric_a/b-barrel"/>
</dbReference>
<dbReference type="Pfam" id="PF01037">
    <property type="entry name" value="AsnC_trans_reg"/>
    <property type="match status" value="1"/>
</dbReference>
<dbReference type="SUPFAM" id="SSF46785">
    <property type="entry name" value="Winged helix' DNA-binding domain"/>
    <property type="match status" value="1"/>
</dbReference>
<reference evidence="6" key="1">
    <citation type="submission" date="2016-05" db="EMBL/GenBank/DDBJ databases">
        <authorList>
            <person name="Baek K."/>
            <person name="Yang S.-J."/>
        </authorList>
    </citation>
    <scope>NUCLEOTIDE SEQUENCE [LARGE SCALE GENOMIC DNA]</scope>
    <source>
        <strain evidence="6">ST58-10</strain>
    </source>
</reference>
<dbReference type="Pfam" id="PF13404">
    <property type="entry name" value="HTH_AsnC-type"/>
    <property type="match status" value="1"/>
</dbReference>
<accession>A0A1A9F3T0</accession>
<dbReference type="GO" id="GO:0043200">
    <property type="term" value="P:response to amino acid"/>
    <property type="evidence" value="ECO:0007669"/>
    <property type="project" value="TreeGrafter"/>
</dbReference>
<gene>
    <name evidence="5" type="ORF">A8C75_22550</name>
</gene>
<dbReference type="GO" id="GO:0043565">
    <property type="term" value="F:sequence-specific DNA binding"/>
    <property type="evidence" value="ECO:0007669"/>
    <property type="project" value="InterPro"/>
</dbReference>
<dbReference type="SMART" id="SM00344">
    <property type="entry name" value="HTH_ASNC"/>
    <property type="match status" value="1"/>
</dbReference>
<dbReference type="OrthoDB" id="8590699at2"/>
<dbReference type="Gene3D" id="3.30.70.920">
    <property type="match status" value="1"/>
</dbReference>
<feature type="domain" description="HTH asnC-type" evidence="4">
    <location>
        <begin position="9"/>
        <end position="70"/>
    </location>
</feature>
<dbReference type="PANTHER" id="PTHR30154:SF46">
    <property type="entry name" value="TRANSCRIPTIONAL REGULATORY PROTEIN"/>
    <property type="match status" value="1"/>
</dbReference>
<dbReference type="SUPFAM" id="SSF54909">
    <property type="entry name" value="Dimeric alpha+beta barrel"/>
    <property type="match status" value="1"/>
</dbReference>
<protein>
    <submittedName>
        <fullName evidence="5">AsnC family transcriptional regulator</fullName>
    </submittedName>
</protein>
<keyword evidence="1" id="KW-0805">Transcription regulation</keyword>
<dbReference type="InterPro" id="IPR036390">
    <property type="entry name" value="WH_DNA-bd_sf"/>
</dbReference>
<sequence>MRNTHSVALDRQDIKILEALQQNGRLSNVELSELVHLSASQCQRRRQKLEETGVVCKYIAQLDPEKIGLGVMALVSVSLDKHSEKIADAFRTAIIEYPEVLECWGVAGDADYMLKIVAPDLKAFADVTLHRLLNLPMVSNVKSNLLLQTLKSTTELPVRWSL</sequence>
<dbReference type="PANTHER" id="PTHR30154">
    <property type="entry name" value="LEUCINE-RESPONSIVE REGULATORY PROTEIN"/>
    <property type="match status" value="1"/>
</dbReference>
<keyword evidence="6" id="KW-1185">Reference proteome</keyword>
<organism evidence="5 6">
    <name type="scientific">Marinobacterium aestuarii</name>
    <dbReference type="NCBI Taxonomy" id="1821621"/>
    <lineage>
        <taxon>Bacteria</taxon>
        <taxon>Pseudomonadati</taxon>
        <taxon>Pseudomonadota</taxon>
        <taxon>Gammaproteobacteria</taxon>
        <taxon>Oceanospirillales</taxon>
        <taxon>Oceanospirillaceae</taxon>
        <taxon>Marinobacterium</taxon>
    </lineage>
</organism>